<reference evidence="5 6" key="1">
    <citation type="submission" date="2024-03" db="EMBL/GenBank/DDBJ databases">
        <title>Novel species of the genus Variovorax.</title>
        <authorList>
            <person name="Liu Q."/>
            <person name="Xin Y.-H."/>
        </authorList>
    </citation>
    <scope>NUCLEOTIDE SEQUENCE [LARGE SCALE GENOMIC DNA]</scope>
    <source>
        <strain evidence="5 6">KACC 18501</strain>
    </source>
</reference>
<feature type="region of interest" description="Disordered" evidence="2">
    <location>
        <begin position="1047"/>
        <end position="1083"/>
    </location>
</feature>
<feature type="transmembrane region" description="Helical" evidence="3">
    <location>
        <begin position="537"/>
        <end position="558"/>
    </location>
</feature>
<keyword evidence="3" id="KW-0472">Membrane</keyword>
<evidence type="ECO:0000313" key="5">
    <source>
        <dbReference type="EMBL" id="MEJ8827149.1"/>
    </source>
</evidence>
<feature type="transmembrane region" description="Helical" evidence="3">
    <location>
        <begin position="387"/>
        <end position="408"/>
    </location>
</feature>
<sequence length="1083" mass="117110">MFSLKGKQQAAKNQADEIRRQQAQTAPYCNPEDMLRREAVYVLQDMRWTALKPNFTPKPEAGSEPDSDRYMYSLSELVQTFTNANSASALCLSGGGIRSATFSLGVLQWLAGKGQLQDFHYISTVSGGGYMGSWLVNGLWQAYLSGSCAKREEYEAPRRKARADLNDKIGAARKSRQANADKTAVAALEAELREIAAAAKAAAAAEEKAADTAGKEAVKLRLDRIGHSAGTEGASRMAGATRISGGATDPVAPLRAFSNYLSPRGGLSTDAFALVAIFLRNLMLNWTVWLPFLAALVALPRLYLAVDMLAPKSLAGWGPLWGVLVLIILGIAYIASDLPEPVRRPARQPQVPQKSMFSWACFLPITLGVVGLALLGSWTEPLHKKDLWWFAAGGAAAHFLGMLLGVLLRKHWRKLDMRPASPWGVFIVVVVGAVGGLLASMVLSQLGQGTVAQELSATQRLLYASFAVPAMTGAFWLSMTLYAGLMGRVSSEEDREWWARATAAWLIFTLGWVAAFGLVVWAPIFILGYVADAGITAVKFGVGSGALGVLTALSGYWSKHGNDIKTQTQRVMRLLRHRILDVMAALVLLAILLTLSMCWHIALDRCHGWNWSRDVCTTDLHAQTEYLREQVRMQAATAGVAGSDIARTEATEPDPVSAELAELGSSAGAQVYAHVLLRSNALALVGACGLLLIVSIGMAFFMGANQFSLHGMYGNRLVRAFLGSGRPVRHPHWFTRFDPDDNPPLADLGAPLRSPQGQPRLYPLVNIALNLVKPSDKRLDWQQRKAASFVATPLFCGSAHLGFRPTEFYSGGMSLGRAMTISGAAASPNMGYHSSTLVTAVMTLFNVRLGWWSPNPVQNFRWYKEQAGLGLDVMLAEAASATGDEDRFIYLSDGGHFDNMGIYEMVRRRCRRVLLVDASCDGAYEWSDLLDTVRKIRVDLGIPIRLPPVLPGHGPDGPRSLTADILYSERDGSAASEDGQLVVLKPVLRETDPPELAAYARDSAKPGKDGTDPNRFPHQSTVDQFFDEQQFESYRLLGYVTADSVLGPLTLPPLGGGASTPPAVSTPPSTPTPSPAANTGAVS</sequence>
<feature type="transmembrane region" description="Helical" evidence="3">
    <location>
        <begin position="420"/>
        <end position="443"/>
    </location>
</feature>
<dbReference type="Proteomes" id="UP001363010">
    <property type="component" value="Unassembled WGS sequence"/>
</dbReference>
<dbReference type="SUPFAM" id="SSF52151">
    <property type="entry name" value="FabD/lysophospholipase-like"/>
    <property type="match status" value="1"/>
</dbReference>
<dbReference type="InterPro" id="IPR002641">
    <property type="entry name" value="PNPLA_dom"/>
</dbReference>
<keyword evidence="6" id="KW-1185">Reference proteome</keyword>
<keyword evidence="3" id="KW-1133">Transmembrane helix</keyword>
<feature type="transmembrane region" description="Helical" evidence="3">
    <location>
        <begin position="463"/>
        <end position="485"/>
    </location>
</feature>
<dbReference type="EMBL" id="JBBKZV010000053">
    <property type="protein sequence ID" value="MEJ8827149.1"/>
    <property type="molecule type" value="Genomic_DNA"/>
</dbReference>
<feature type="transmembrane region" description="Helical" evidence="3">
    <location>
        <begin position="356"/>
        <end position="375"/>
    </location>
</feature>
<feature type="region of interest" description="Disordered" evidence="2">
    <location>
        <begin position="1000"/>
        <end position="1019"/>
    </location>
</feature>
<feature type="transmembrane region" description="Helical" evidence="3">
    <location>
        <begin position="316"/>
        <end position="335"/>
    </location>
</feature>
<dbReference type="PANTHER" id="PTHR10728:SF40">
    <property type="entry name" value="PATATIN FAMILY PROTEIN"/>
    <property type="match status" value="1"/>
</dbReference>
<feature type="transmembrane region" description="Helical" evidence="3">
    <location>
        <begin position="681"/>
        <end position="702"/>
    </location>
</feature>
<gene>
    <name evidence="5" type="ORF">WKW80_35060</name>
</gene>
<proteinExistence type="predicted"/>
<dbReference type="RefSeq" id="WP_340368179.1">
    <property type="nucleotide sequence ID" value="NZ_JBBKZV010000053.1"/>
</dbReference>
<dbReference type="PANTHER" id="PTHR10728">
    <property type="entry name" value="CYTOSOLIC PHOSPHOLIPASE A2"/>
    <property type="match status" value="1"/>
</dbReference>
<feature type="compositionally biased region" description="Basic and acidic residues" evidence="2">
    <location>
        <begin position="1002"/>
        <end position="1012"/>
    </location>
</feature>
<dbReference type="Gene3D" id="3.40.1090.10">
    <property type="entry name" value="Cytosolic phospholipase A2 catalytic domain"/>
    <property type="match status" value="1"/>
</dbReference>
<protein>
    <submittedName>
        <fullName evidence="5">Patatin-like phospholipase family protein</fullName>
    </submittedName>
</protein>
<keyword evidence="3" id="KW-0812">Transmembrane</keyword>
<evidence type="ECO:0000313" key="6">
    <source>
        <dbReference type="Proteomes" id="UP001363010"/>
    </source>
</evidence>
<evidence type="ECO:0000256" key="3">
    <source>
        <dbReference type="SAM" id="Phobius"/>
    </source>
</evidence>
<feature type="region of interest" description="Disordered" evidence="2">
    <location>
        <begin position="1"/>
        <end position="25"/>
    </location>
</feature>
<feature type="transmembrane region" description="Helical" evidence="3">
    <location>
        <begin position="505"/>
        <end position="531"/>
    </location>
</feature>
<dbReference type="InterPro" id="IPR016035">
    <property type="entry name" value="Acyl_Trfase/lysoPLipase"/>
</dbReference>
<evidence type="ECO:0000256" key="1">
    <source>
        <dbReference type="ARBA" id="ARBA00023098"/>
    </source>
</evidence>
<accession>A0ABU8WCE8</accession>
<comment type="caution">
    <text evidence="5">The sequence shown here is derived from an EMBL/GenBank/DDBJ whole genome shotgun (WGS) entry which is preliminary data.</text>
</comment>
<keyword evidence="1" id="KW-0443">Lipid metabolism</keyword>
<evidence type="ECO:0000259" key="4">
    <source>
        <dbReference type="Pfam" id="PF01734"/>
    </source>
</evidence>
<feature type="transmembrane region" description="Helical" evidence="3">
    <location>
        <begin position="579"/>
        <end position="602"/>
    </location>
</feature>
<evidence type="ECO:0000256" key="2">
    <source>
        <dbReference type="SAM" id="MobiDB-lite"/>
    </source>
</evidence>
<name>A0ABU8WCE8_9BURK</name>
<organism evidence="5 6">
    <name type="scientific">Variovorax humicola</name>
    <dbReference type="NCBI Taxonomy" id="1769758"/>
    <lineage>
        <taxon>Bacteria</taxon>
        <taxon>Pseudomonadati</taxon>
        <taxon>Pseudomonadota</taxon>
        <taxon>Betaproteobacteria</taxon>
        <taxon>Burkholderiales</taxon>
        <taxon>Comamonadaceae</taxon>
        <taxon>Variovorax</taxon>
    </lineage>
</organism>
<feature type="domain" description="PNPLA" evidence="4">
    <location>
        <begin position="90"/>
        <end position="144"/>
    </location>
</feature>
<dbReference type="Pfam" id="PF01734">
    <property type="entry name" value="Patatin"/>
    <property type="match status" value="1"/>
</dbReference>
<feature type="compositionally biased region" description="Low complexity" evidence="2">
    <location>
        <begin position="1047"/>
        <end position="1063"/>
    </location>
</feature>
<feature type="transmembrane region" description="Helical" evidence="3">
    <location>
        <begin position="286"/>
        <end position="304"/>
    </location>
</feature>
<feature type="compositionally biased region" description="Pro residues" evidence="2">
    <location>
        <begin position="1064"/>
        <end position="1074"/>
    </location>
</feature>